<evidence type="ECO:0000256" key="5">
    <source>
        <dbReference type="ARBA" id="ARBA00022673"/>
    </source>
</evidence>
<dbReference type="Pfam" id="PF00520">
    <property type="entry name" value="Ion_trans"/>
    <property type="match status" value="4"/>
</dbReference>
<feature type="binding site" evidence="19">
    <location>
        <position position="526"/>
    </location>
    <ligand>
        <name>Ca(2+)</name>
        <dbReference type="ChEBI" id="CHEBI:29108"/>
    </ligand>
</feature>
<feature type="compositionally biased region" description="Low complexity" evidence="23">
    <location>
        <begin position="2071"/>
        <end position="2081"/>
    </location>
</feature>
<dbReference type="FunFam" id="1.20.120.350:FF:000001">
    <property type="entry name" value="Voltage-dependent L-type calcium channel subunit alpha"/>
    <property type="match status" value="1"/>
</dbReference>
<feature type="binding site" evidence="19">
    <location>
        <position position="186"/>
    </location>
    <ligand>
        <name>Ca(2+)</name>
        <dbReference type="ChEBI" id="CHEBI:29108"/>
    </ligand>
</feature>
<dbReference type="FunFam" id="1.20.120.350:FF:000011">
    <property type="entry name" value="Voltage-dependent N-type calcium channel subunit alpha"/>
    <property type="match status" value="1"/>
</dbReference>
<dbReference type="PRINTS" id="PR01631">
    <property type="entry name" value="NVDCCALPHA1"/>
</dbReference>
<feature type="compositionally biased region" description="Basic residues" evidence="23">
    <location>
        <begin position="1809"/>
        <end position="1822"/>
    </location>
</feature>
<feature type="compositionally biased region" description="Polar residues" evidence="23">
    <location>
        <begin position="1765"/>
        <end position="1782"/>
    </location>
</feature>
<evidence type="ECO:0000256" key="2">
    <source>
        <dbReference type="ARBA" id="ARBA00022448"/>
    </source>
</evidence>
<keyword evidence="22" id="KW-0175">Coiled coil</keyword>
<feature type="region of interest" description="Disordered" evidence="23">
    <location>
        <begin position="300"/>
        <end position="326"/>
    </location>
</feature>
<dbReference type="GO" id="GO:0045202">
    <property type="term" value="C:synapse"/>
    <property type="evidence" value="ECO:0007669"/>
    <property type="project" value="GOC"/>
</dbReference>
<feature type="glycosylation site" description="N-linked (GlcNAc...) asparagine" evidence="20">
    <location>
        <position position="151"/>
    </location>
</feature>
<evidence type="ECO:0000259" key="25">
    <source>
        <dbReference type="SMART" id="SM01062"/>
    </source>
</evidence>
<evidence type="ECO:0000256" key="16">
    <source>
        <dbReference type="ARBA" id="ARBA00023303"/>
    </source>
</evidence>
<evidence type="ECO:0000256" key="14">
    <source>
        <dbReference type="ARBA" id="ARBA00023157"/>
    </source>
</evidence>
<feature type="compositionally biased region" description="Basic and acidic residues" evidence="23">
    <location>
        <begin position="1875"/>
        <end position="1888"/>
    </location>
</feature>
<evidence type="ECO:0000256" key="1">
    <source>
        <dbReference type="ARBA" id="ARBA00004651"/>
    </source>
</evidence>
<dbReference type="SMART" id="SM01062">
    <property type="entry name" value="Ca_chan_IQ"/>
    <property type="match status" value="1"/>
</dbReference>
<keyword evidence="5 21" id="KW-0107">Calcium channel</keyword>
<dbReference type="InterPro" id="IPR014873">
    <property type="entry name" value="VDCC_a1su_IQ"/>
</dbReference>
<dbReference type="PANTHER" id="PTHR45628">
    <property type="entry name" value="VOLTAGE-DEPENDENT CALCIUM CHANNEL TYPE A SUBUNIT ALPHA-1"/>
    <property type="match status" value="1"/>
</dbReference>
<name>A0A3B5AWC8_9TELE</name>
<feature type="compositionally biased region" description="Basic and acidic residues" evidence="23">
    <location>
        <begin position="1850"/>
        <end position="1860"/>
    </location>
</feature>
<dbReference type="GO" id="GO:0043025">
    <property type="term" value="C:neuronal cell body"/>
    <property type="evidence" value="ECO:0007669"/>
    <property type="project" value="TreeGrafter"/>
</dbReference>
<organism evidence="26">
    <name type="scientific">Stegastes partitus</name>
    <name type="common">bicolor damselfish</name>
    <dbReference type="NCBI Taxonomy" id="144197"/>
    <lineage>
        <taxon>Eukaryota</taxon>
        <taxon>Metazoa</taxon>
        <taxon>Chordata</taxon>
        <taxon>Craniata</taxon>
        <taxon>Vertebrata</taxon>
        <taxon>Euteleostomi</taxon>
        <taxon>Actinopterygii</taxon>
        <taxon>Neopterygii</taxon>
        <taxon>Teleostei</taxon>
        <taxon>Neoteleostei</taxon>
        <taxon>Acanthomorphata</taxon>
        <taxon>Ovalentaria</taxon>
        <taxon>Pomacentridae</taxon>
        <taxon>Stegastes</taxon>
    </lineage>
</organism>
<feature type="compositionally biased region" description="Low complexity" evidence="23">
    <location>
        <begin position="1832"/>
        <end position="1849"/>
    </location>
</feature>
<dbReference type="Ensembl" id="ENSSPAT00000025190.1">
    <property type="protein sequence ID" value="ENSSPAP00000024781.1"/>
    <property type="gene ID" value="ENSSPAG00000018642.1"/>
</dbReference>
<dbReference type="InterPro" id="IPR005821">
    <property type="entry name" value="Ion_trans_dom"/>
</dbReference>
<keyword evidence="10 21" id="KW-0851">Voltage-gated channel</keyword>
<feature type="compositionally biased region" description="Basic and acidic residues" evidence="23">
    <location>
        <begin position="2049"/>
        <end position="2063"/>
    </location>
</feature>
<dbReference type="GO" id="GO:0008331">
    <property type="term" value="F:high voltage-gated calcium channel activity"/>
    <property type="evidence" value="ECO:0007669"/>
    <property type="project" value="TreeGrafter"/>
</dbReference>
<evidence type="ECO:0000256" key="21">
    <source>
        <dbReference type="RuleBase" id="RU003808"/>
    </source>
</evidence>
<feature type="transmembrane region" description="Helical" evidence="24">
    <location>
        <begin position="346"/>
        <end position="365"/>
    </location>
</feature>
<reference evidence="26" key="1">
    <citation type="submission" date="2023-09" db="UniProtKB">
        <authorList>
            <consortium name="Ensembl"/>
        </authorList>
    </citation>
    <scope>IDENTIFICATION</scope>
</reference>
<feature type="compositionally biased region" description="Low complexity" evidence="23">
    <location>
        <begin position="1913"/>
        <end position="1933"/>
    </location>
</feature>
<protein>
    <recommendedName>
        <fullName evidence="21">Voltage-dependent N-type calcium channel subunit alpha</fullName>
    </recommendedName>
</protein>
<evidence type="ECO:0000256" key="4">
    <source>
        <dbReference type="ARBA" id="ARBA00022568"/>
    </source>
</evidence>
<dbReference type="Pfam" id="PF16905">
    <property type="entry name" value="GPHH"/>
    <property type="match status" value="1"/>
</dbReference>
<proteinExistence type="inferred from homology"/>
<feature type="compositionally biased region" description="Basic residues" evidence="23">
    <location>
        <begin position="2083"/>
        <end position="2092"/>
    </location>
</feature>
<dbReference type="InterPro" id="IPR005447">
    <property type="entry name" value="VDCC_N_a1su"/>
</dbReference>
<evidence type="ECO:0000256" key="7">
    <source>
        <dbReference type="ARBA" id="ARBA00022723"/>
    </source>
</evidence>
<feature type="compositionally biased region" description="Basic and acidic residues" evidence="23">
    <location>
        <begin position="744"/>
        <end position="755"/>
    </location>
</feature>
<feature type="transmembrane region" description="Helical" evidence="24">
    <location>
        <begin position="472"/>
        <end position="495"/>
    </location>
</feature>
<feature type="transmembrane region" description="Helical" evidence="24">
    <location>
        <begin position="205"/>
        <end position="227"/>
    </location>
</feature>
<feature type="compositionally biased region" description="Gly residues" evidence="23">
    <location>
        <begin position="1696"/>
        <end position="1708"/>
    </location>
</feature>
<feature type="compositionally biased region" description="Basic residues" evidence="23">
    <location>
        <begin position="1986"/>
        <end position="1998"/>
    </location>
</feature>
<evidence type="ECO:0000256" key="6">
    <source>
        <dbReference type="ARBA" id="ARBA00022692"/>
    </source>
</evidence>
<feature type="transmembrane region" description="Helical" evidence="24">
    <location>
        <begin position="377"/>
        <end position="397"/>
    </location>
</feature>
<dbReference type="GeneTree" id="ENSGT00940000156518"/>
<evidence type="ECO:0000256" key="15">
    <source>
        <dbReference type="ARBA" id="ARBA00023180"/>
    </source>
</evidence>
<feature type="transmembrane region" description="Helical" evidence="24">
    <location>
        <begin position="1006"/>
        <end position="1026"/>
    </location>
</feature>
<evidence type="ECO:0000256" key="19">
    <source>
        <dbReference type="PIRSR" id="PIRSR602077-1"/>
    </source>
</evidence>
<feature type="region of interest" description="Disordered" evidence="23">
    <location>
        <begin position="915"/>
        <end position="941"/>
    </location>
</feature>
<dbReference type="PANTHER" id="PTHR45628:SF3">
    <property type="entry name" value="VOLTAGE-DEPENDENT P_Q-TYPE CALCIUM CHANNEL SUBUNIT ALPHA-1A"/>
    <property type="match status" value="1"/>
</dbReference>
<evidence type="ECO:0000256" key="10">
    <source>
        <dbReference type="ARBA" id="ARBA00022882"/>
    </source>
</evidence>
<dbReference type="GO" id="GO:0007268">
    <property type="term" value="P:chemical synaptic transmission"/>
    <property type="evidence" value="ECO:0007669"/>
    <property type="project" value="TreeGrafter"/>
</dbReference>
<feature type="binding site" evidence="19">
    <location>
        <position position="1183"/>
    </location>
    <ligand>
        <name>Ca(2+)</name>
        <dbReference type="ChEBI" id="CHEBI:29108"/>
    </ligand>
</feature>
<dbReference type="FunFam" id="1.10.287.70:FF:000025">
    <property type="entry name" value="Voltage-dependent R-type calcium channel subunit alpha"/>
    <property type="match status" value="1"/>
</dbReference>
<dbReference type="InterPro" id="IPR050599">
    <property type="entry name" value="VDCC_alpha-1_subunit"/>
</dbReference>
<evidence type="ECO:0000256" key="20">
    <source>
        <dbReference type="PIRSR" id="PIRSR602077-3"/>
    </source>
</evidence>
<sequence>MPPEETEPYFIAIFCFESGIKILALGFALHKGSYLRNGWNVMDFVVVLTGILSSVGSQLDLRTLRAVRVLRPLKLVSGIPSLQVVLKSIMKAMIPLLQIGLLLFVAILMFAIIGLEFYMGKFHTTCYDENTGEVVDELPCGNELPSRLCPNGTVCKHGWLGPNYGITQFDNILFAVLTVFQCITMEGWTDMLYYSNDVEGSAWNWMYYIPLIIIGSFFMLNLVLGVLSGEFAKERERVENRSEFLKLRRQQQIERELNGYLEWICKAEEVILAEEDATGNFDGSRRRPTIKTKNNKTELLNPEEGEDNIGDAVGKKNRGMDKTGSNYSKKERRLRFFIRKIVKTQAFYWTVLCLVGLNTMCVAAVHYNQPELLSDFLFYAEFIFLGLFMSEMLIKMYGLGIQPYFHSSFNCFDCVVIVGSIFEVVWATIKPGTSFGISVLRALRLLRIFKVTKYWAPLRNLVVSLLNSMKSIVSLLFLLFLFIVVFALLGMQLFGGQFNFEIGTPPTNFDTFAAAIMTVFQILTGEDWNMVMYDGIESQGGVNDKGMVFSIFFIVLTLFGNYTLLNVFLAIAVDNLANAQELTKDEEEQEEAANQKTALQKAKEVAEVSPLSAANLSIAAKEQQKNHTKGNKSVWEQRTSEIRRQNLMTSREALYNELEQDDWKVAYPRKGRGDMKTHLDRPLVVNPQDNRNNNTNKTQPGELPLDQEYQRQDIDHCRRAAHYYHYHRHHHQKAIGEARSVSPHHSEGVEGNNEHRRSRQHRRAAREGEEGRRHRSRGTEGEVEKGEEGEGRKTRRHRHGNQERSRGHRTRNTGPSLSTTRPIQQYNEDLDNFRNNSKLANAHEHPYALPPDHPDHPDHVNNLLNCRDADTHTLLHSMDSLILTSMAKPEYTTIDMPPVYPYPSTNAILQVNKNANTDQKKSEEKKEEEDEGGDEDGPKPMPPYSSCFIMSTTNPFRKCCHYILTLKYFEFSILSVIAMSSIALAAEDPVWPDSPQNNVLRYFDYVFTGVFTFEMLIKMVVLGLFLHQGSYFRDLWNILDFIVVSGALVAFAFTGSSKGKDISTIKSLRVLRVLRPLKTIKRLPKLKAVFDCVVNSLKNVLNILIVYMLFMFIFAVVAVQLFKGRFFYCTDESKEFERDCRGEYLVYDRDEVKAQKREWKKYDFHYDNVAWALLTLFTVSTGEGWPQVLKHSVDSTYENQGPSPGYRMEMSIFYVVYFVVFPFFFVNIFVALIIITFQEQGDKMMEDYSLEKNERACIDFAINARPLTRHMPKNKLSFQYRMWQFVVSPPFEYSIMALIALNTIVLMMKFDGASKTYDDVLKNLNIVFTTFFFMESVLKIIAFGPLNYFRDAWNIFDFVSVLGSITDILVTELGVSAVECLDQIKCVFLQPNTILRFVQLHWLLSSSLFFLSPLPLHLFGNLALDEEGESAINEHNNFRTFIMALMLLFRSATGEAWHEIMLACLGGKECDPASGNTEPECGSTFAYTYFVSFIFLCSFLMLNLFVAVIMDNFEYLTRDSSILGPHHLDEYVRIWAEYDPAACGRIHYKDMYSLLRVISPPLGLGKKCPHRVACKRLLRMDLPVADDNTVHFNSTLMALIRTALDIKIAKGGADKHQMDAELRKEMMAIWPNLSQKTLDLLVTPHKAATDLTVGKIYAAMMIMEYYRQSKTKKLQALREEQNRTPLMFQRMEPPSEGGGTDGQGGQGQNGLPSTQPDNVNSIPPEGGMTESQSWMTTKAQEMFQKTGNWSPDRPYPDDLHDNRHNPQTITDTSPMRRSTSSLVHGRSGRGVRLDDYSLERVVSEEGRHGGGRRHRDRSHRTSQRSLTRYTDADTGLGTDLSTTTQSGDLPPKERERDRGRTKDRRHHHHHHHHHSSMDKERYGPDRHEYPHRHPHDRHWSRSPSEGPDGRGPRQGSSSVSGSPVPSTSGTSTPRRGRRQLPQTPAVPRPHVTYSPAVRKPSYGPPGPGRLRSPSPRHFSPPDHDRGYHHRPPSRHASPHHGGSSSRHGSPRSPRHQSPRSPLHGSPRSPHRSRWSGPPPGDSLEGDGPFYERDYEYERHHEPPAYEQSLSHGNPHPHGGNPHPHPRSPRTARHGPPPPPHPHPRRVPNGYRSSSPSPHRRGPPGAPPHPHHRPPHARGPRKGLHEPYSETDEDDWC</sequence>
<feature type="transmembrane region" description="Helical" evidence="24">
    <location>
        <begin position="968"/>
        <end position="986"/>
    </location>
</feature>
<feature type="transmembrane region" description="Helical" evidence="24">
    <location>
        <begin position="1100"/>
        <end position="1122"/>
    </location>
</feature>
<feature type="transmembrane region" description="Helical" evidence="24">
    <location>
        <begin position="9"/>
        <end position="29"/>
    </location>
</feature>
<dbReference type="Gene3D" id="6.10.250.2500">
    <property type="match status" value="1"/>
</dbReference>
<keyword evidence="8" id="KW-0677">Repeat</keyword>
<feature type="compositionally biased region" description="Polar residues" evidence="23">
    <location>
        <begin position="812"/>
        <end position="822"/>
    </location>
</feature>
<evidence type="ECO:0000256" key="18">
    <source>
        <dbReference type="ARBA" id="ARBA00037936"/>
    </source>
</evidence>
<feature type="region of interest" description="Disordered" evidence="23">
    <location>
        <begin position="726"/>
        <end position="822"/>
    </location>
</feature>
<keyword evidence="6 24" id="KW-0812">Transmembrane</keyword>
<feature type="compositionally biased region" description="Basic and acidic residues" evidence="23">
    <location>
        <begin position="671"/>
        <end position="681"/>
    </location>
</feature>
<dbReference type="GO" id="GO:0005891">
    <property type="term" value="C:voltage-gated calcium channel complex"/>
    <property type="evidence" value="ECO:0007669"/>
    <property type="project" value="InterPro"/>
</dbReference>
<feature type="compositionally biased region" description="Basic and acidic residues" evidence="23">
    <location>
        <begin position="765"/>
        <end position="792"/>
    </location>
</feature>
<dbReference type="GO" id="GO:0098703">
    <property type="term" value="P:calcium ion import across plasma membrane"/>
    <property type="evidence" value="ECO:0007669"/>
    <property type="project" value="TreeGrafter"/>
</dbReference>
<feature type="domain" description="Voltage-dependent calcium channel alpha-1 subunit IQ" evidence="25">
    <location>
        <begin position="1648"/>
        <end position="1682"/>
    </location>
</feature>
<feature type="transmembrane region" description="Helical" evidence="24">
    <location>
        <begin position="1212"/>
        <end position="1237"/>
    </location>
</feature>
<feature type="compositionally biased region" description="Basic residues" evidence="23">
    <location>
        <begin position="2008"/>
        <end position="2017"/>
    </location>
</feature>
<keyword evidence="13 24" id="KW-0472">Membrane</keyword>
<feature type="compositionally biased region" description="Polar residues" evidence="23">
    <location>
        <begin position="1711"/>
        <end position="1721"/>
    </location>
</feature>
<evidence type="ECO:0000256" key="13">
    <source>
        <dbReference type="ARBA" id="ARBA00023136"/>
    </source>
</evidence>
<feature type="transmembrane region" description="Helical" evidence="24">
    <location>
        <begin position="1324"/>
        <end position="1346"/>
    </location>
</feature>
<evidence type="ECO:0000256" key="22">
    <source>
        <dbReference type="SAM" id="Coils"/>
    </source>
</evidence>
<feature type="transmembrane region" description="Helical" evidence="24">
    <location>
        <begin position="1293"/>
        <end position="1312"/>
    </location>
</feature>
<feature type="transmembrane region" description="Helical" evidence="24">
    <location>
        <begin position="1486"/>
        <end position="1510"/>
    </location>
</feature>
<comment type="catalytic activity">
    <reaction evidence="17">
        <text>Ca(2+)(in) = Ca(2+)(out)</text>
        <dbReference type="Rhea" id="RHEA:29671"/>
        <dbReference type="ChEBI" id="CHEBI:29108"/>
    </reaction>
</comment>
<feature type="compositionally biased region" description="Basic and acidic residues" evidence="23">
    <location>
        <begin position="1754"/>
        <end position="1764"/>
    </location>
</feature>
<feature type="transmembrane region" description="Helical" evidence="24">
    <location>
        <begin position="547"/>
        <end position="573"/>
    </location>
</feature>
<keyword evidence="12" id="KW-0406">Ion transport</keyword>
<comment type="subcellular location">
    <subcellularLocation>
        <location evidence="1">Cell membrane</location>
        <topology evidence="1">Multi-pass membrane protein</topology>
    </subcellularLocation>
    <subcellularLocation>
        <location evidence="21">Membrane</location>
        <topology evidence="21">Multi-pass membrane protein</topology>
    </subcellularLocation>
</comment>
<feature type="transmembrane region" description="Helical" evidence="24">
    <location>
        <begin position="96"/>
        <end position="115"/>
    </location>
</feature>
<keyword evidence="9 19" id="KW-0106">Calcium</keyword>
<evidence type="ECO:0000256" key="3">
    <source>
        <dbReference type="ARBA" id="ARBA00022475"/>
    </source>
</evidence>
<dbReference type="InterPro" id="IPR027359">
    <property type="entry name" value="Volt_channel_dom_sf"/>
</dbReference>
<feature type="compositionally biased region" description="Polar residues" evidence="23">
    <location>
        <begin position="687"/>
        <end position="699"/>
    </location>
</feature>
<evidence type="ECO:0000256" key="9">
    <source>
        <dbReference type="ARBA" id="ARBA00022837"/>
    </source>
</evidence>
<dbReference type="Gene3D" id="1.10.287.70">
    <property type="match status" value="4"/>
</dbReference>
<accession>A0A3B5AWC8</accession>
<dbReference type="InterPro" id="IPR031649">
    <property type="entry name" value="GPHH_dom"/>
</dbReference>
<keyword evidence="2" id="KW-0813">Transport</keyword>
<feature type="region of interest" description="Disordered" evidence="23">
    <location>
        <begin position="1681"/>
        <end position="1732"/>
    </location>
</feature>
<dbReference type="FunFam" id="1.10.238.10:FF:000063">
    <property type="entry name" value="Voltage-dependent N-type calcium channel subunit alpha"/>
    <property type="match status" value="1"/>
</dbReference>
<dbReference type="InterPro" id="IPR002077">
    <property type="entry name" value="VDCCAlpha1"/>
</dbReference>
<feature type="coiled-coil region" evidence="22">
    <location>
        <begin position="569"/>
        <end position="605"/>
    </location>
</feature>
<keyword evidence="4 21" id="KW-0109">Calcium transport</keyword>
<evidence type="ECO:0000256" key="8">
    <source>
        <dbReference type="ARBA" id="ARBA00022737"/>
    </source>
</evidence>
<dbReference type="Pfam" id="PF08763">
    <property type="entry name" value="Ca_chan_IQ"/>
    <property type="match status" value="1"/>
</dbReference>
<dbReference type="Gene3D" id="1.20.120.350">
    <property type="entry name" value="Voltage-gated potassium channels. Chain C"/>
    <property type="match status" value="4"/>
</dbReference>
<feature type="compositionally biased region" description="Basic residues" evidence="23">
    <location>
        <begin position="2128"/>
        <end position="2141"/>
    </location>
</feature>
<evidence type="ECO:0000256" key="24">
    <source>
        <dbReference type="SAM" id="Phobius"/>
    </source>
</evidence>
<keyword evidence="3" id="KW-1003">Cell membrane</keyword>
<keyword evidence="14" id="KW-1015">Disulfide bond</keyword>
<keyword evidence="16" id="KW-0407">Ion channel</keyword>
<evidence type="ECO:0000256" key="17">
    <source>
        <dbReference type="ARBA" id="ARBA00036634"/>
    </source>
</evidence>
<evidence type="ECO:0000256" key="23">
    <source>
        <dbReference type="SAM" id="MobiDB-lite"/>
    </source>
</evidence>
<feature type="compositionally biased region" description="Basic residues" evidence="23">
    <location>
        <begin position="1889"/>
        <end position="1900"/>
    </location>
</feature>
<dbReference type="SUPFAM" id="SSF81324">
    <property type="entry name" value="Voltage-gated potassium channels"/>
    <property type="match status" value="4"/>
</dbReference>
<evidence type="ECO:0000256" key="11">
    <source>
        <dbReference type="ARBA" id="ARBA00022989"/>
    </source>
</evidence>
<keyword evidence="11 24" id="KW-1133">Transmembrane helix</keyword>
<dbReference type="Gene3D" id="1.10.238.10">
    <property type="entry name" value="EF-hand"/>
    <property type="match status" value="1"/>
</dbReference>
<feature type="compositionally biased region" description="Basic residues" evidence="23">
    <location>
        <begin position="1861"/>
        <end position="1874"/>
    </location>
</feature>
<feature type="compositionally biased region" description="Acidic residues" evidence="23">
    <location>
        <begin position="926"/>
        <end position="935"/>
    </location>
</feature>
<dbReference type="PRINTS" id="PR00167">
    <property type="entry name" value="CACHANNEL"/>
</dbReference>
<feature type="transmembrane region" description="Helical" evidence="24">
    <location>
        <begin position="1038"/>
        <end position="1056"/>
    </location>
</feature>
<comment type="similarity">
    <text evidence="18">Belongs to the calcium channel alpha-1 subunit (TC 1.A.1.11) family. CACNA1A subfamily.</text>
</comment>
<evidence type="ECO:0000256" key="12">
    <source>
        <dbReference type="ARBA" id="ARBA00023065"/>
    </source>
</evidence>
<feature type="region of interest" description="Disordered" evidence="23">
    <location>
        <begin position="1802"/>
        <end position="2156"/>
    </location>
</feature>
<dbReference type="STRING" id="144197.ENSSPAP00000024781"/>
<keyword evidence="15 20" id="KW-0325">Glycoprotein</keyword>
<comment type="function">
    <text evidence="21">Voltage-sensitive calcium channels (VSCC) mediate the entry of calcium ions into excitable cells and are also involved in a variety of calcium-dependent processes, including muscle contraction, hormone or neurotransmitter release, gene expression, cell motility, cell division and cell death. This alpha-1B subunit gives rise to N-type calcium currents. N-type calcium channels belong to the 'high-voltage activated' (HVA) group. They are involved in pain signaling. Calcium channels containing alpha-1B subunit may play a role in directed migration of immature neurons.</text>
</comment>
<feature type="region of interest" description="Disordered" evidence="23">
    <location>
        <begin position="671"/>
        <end position="706"/>
    </location>
</feature>
<keyword evidence="7 19" id="KW-0479">Metal-binding</keyword>
<evidence type="ECO:0000313" key="26">
    <source>
        <dbReference type="Ensembl" id="ENSSPAP00000024781.1"/>
    </source>
</evidence>
<feature type="region of interest" description="Disordered" evidence="23">
    <location>
        <begin position="1746"/>
        <end position="1789"/>
    </location>
</feature>
<dbReference type="GO" id="GO:0046872">
    <property type="term" value="F:metal ion binding"/>
    <property type="evidence" value="ECO:0007669"/>
    <property type="project" value="UniProtKB-KW"/>
</dbReference>